<feature type="compositionally biased region" description="Basic residues" evidence="1">
    <location>
        <begin position="262"/>
        <end position="282"/>
    </location>
</feature>
<comment type="caution">
    <text evidence="2">The sequence shown here is derived from an EMBL/GenBank/DDBJ whole genome shotgun (WGS) entry which is preliminary data.</text>
</comment>
<proteinExistence type="predicted"/>
<feature type="compositionally biased region" description="Basic residues" evidence="1">
    <location>
        <begin position="290"/>
        <end position="301"/>
    </location>
</feature>
<dbReference type="Proteomes" id="UP001189429">
    <property type="component" value="Unassembled WGS sequence"/>
</dbReference>
<evidence type="ECO:0000313" key="3">
    <source>
        <dbReference type="Proteomes" id="UP001189429"/>
    </source>
</evidence>
<name>A0ABN9R9S7_9DINO</name>
<evidence type="ECO:0000313" key="2">
    <source>
        <dbReference type="EMBL" id="CAK0814300.1"/>
    </source>
</evidence>
<accession>A0ABN9R9S7</accession>
<evidence type="ECO:0000256" key="1">
    <source>
        <dbReference type="SAM" id="MobiDB-lite"/>
    </source>
</evidence>
<keyword evidence="3" id="KW-1185">Reference proteome</keyword>
<reference evidence="2" key="1">
    <citation type="submission" date="2023-10" db="EMBL/GenBank/DDBJ databases">
        <authorList>
            <person name="Chen Y."/>
            <person name="Shah S."/>
            <person name="Dougan E. K."/>
            <person name="Thang M."/>
            <person name="Chan C."/>
        </authorList>
    </citation>
    <scope>NUCLEOTIDE SEQUENCE [LARGE SCALE GENOMIC DNA]</scope>
</reference>
<sequence length="484" mass="54076">MGNPKPGTAAHAKKKARNAAYNARTRAEKKAAALEAVVEPCTRKIARLEHRVDMVRDHRQAFWEQLQKASRCPSASQCMARYADAAAYLGALKDLDVTNRDSSQYAVSHAEILDPGSYLEDEAARAYLFCQHFGTVGKTHFCTDCSDEYTLSAKHRRGDAVRFNWRGPRDDCGCDTCNGDEMSAVKGTILAGTPTSLWMNKLDAFVMWCFDYSLGTLKDEVGVDANATVERWIHTFEEGVEEHMARKMDSGSMFADLLGGGPRKRPAAAKAAPKRRAKRSAKSRPAQAGVKKRPVMKRPARSRLPAARTRKVILQVDESFLNKGKLSKLAKNGSPRLFFFNVLKSVEDAYDGKPRGKQELLENFKGLSPPAGVVIVSDKWRGTIPAVKQYRNDAGLTERMLPHEVVNHTAGEITDERGFTTNHVELQWSLVKRWIRKRYGGTLPKKADRKKWSRLLAEHRFRTHIKASGQKVSFAALAAAFQAW</sequence>
<dbReference type="EMBL" id="CAUYUJ010005597">
    <property type="protein sequence ID" value="CAK0814300.1"/>
    <property type="molecule type" value="Genomic_DNA"/>
</dbReference>
<protein>
    <submittedName>
        <fullName evidence="2">Uncharacterized protein</fullName>
    </submittedName>
</protein>
<feature type="region of interest" description="Disordered" evidence="1">
    <location>
        <begin position="262"/>
        <end position="304"/>
    </location>
</feature>
<gene>
    <name evidence="2" type="ORF">PCOR1329_LOCUS17946</name>
</gene>
<organism evidence="2 3">
    <name type="scientific">Prorocentrum cordatum</name>
    <dbReference type="NCBI Taxonomy" id="2364126"/>
    <lineage>
        <taxon>Eukaryota</taxon>
        <taxon>Sar</taxon>
        <taxon>Alveolata</taxon>
        <taxon>Dinophyceae</taxon>
        <taxon>Prorocentrales</taxon>
        <taxon>Prorocentraceae</taxon>
        <taxon>Prorocentrum</taxon>
    </lineage>
</organism>
<feature type="region of interest" description="Disordered" evidence="1">
    <location>
        <begin position="1"/>
        <end position="20"/>
    </location>
</feature>